<dbReference type="OMA" id="QIELAMF"/>
<keyword evidence="4" id="KW-0812">Transmembrane</keyword>
<keyword evidence="4" id="KW-1133">Transmembrane helix</keyword>
<dbReference type="Pfam" id="PF00067">
    <property type="entry name" value="p450"/>
    <property type="match status" value="1"/>
</dbReference>
<evidence type="ECO:0008006" key="7">
    <source>
        <dbReference type="Google" id="ProtNLM"/>
    </source>
</evidence>
<dbReference type="Proteomes" id="UP000008837">
    <property type="component" value="Unassembled WGS sequence"/>
</dbReference>
<gene>
    <name evidence="5" type="ORF">MGL_3996</name>
</gene>
<dbReference type="Gene3D" id="1.10.630.10">
    <property type="entry name" value="Cytochrome P450"/>
    <property type="match status" value="1"/>
</dbReference>
<dbReference type="GeneID" id="5853135"/>
<dbReference type="InParanoid" id="A8QCD3"/>
<keyword evidence="3" id="KW-0408">Iron</keyword>
<dbReference type="STRING" id="425265.A8QCD3"/>
<dbReference type="RefSeq" id="XP_001728829.1">
    <property type="nucleotide sequence ID" value="XM_001728777.1"/>
</dbReference>
<dbReference type="KEGG" id="mgl:MGL_3996"/>
<dbReference type="GO" id="GO:0005506">
    <property type="term" value="F:iron ion binding"/>
    <property type="evidence" value="ECO:0007669"/>
    <property type="project" value="InterPro"/>
</dbReference>
<dbReference type="OrthoDB" id="1470350at2759"/>
<sequence>MAASAFISGADVLYLAAGLAGLLVAVPLLFILNQLVQALYRMTIGELINPWKHIPKVKTTDPLSLIFGDFRAIKAADPAQQHVIWMNKLGQVYRYRHMFYVQRVLLADPKALIHVLSPAKAYQYPKPEYTSSFLAAVLGDGLVSIEGEKHARQRKIIAPAFAPSVVKDYQPTIHRHAKLLVEKLRLIVQQEIDRHSGKIPADTHITGQSESDRSVVLKNPGSEAVIDVLFWLSRTTLDIIGEIGFDADFRSLERGNRDPLANSMATLMEAVLNIDLGLAIFLILSEKPGLQWLRKIPTKRTTTIRDAKKTVEKHAEEIVERMRNEILSESQGLSKENFDDGSATRSKSLISRMIRANMASDLKPSERMSNAELMGQMTTLIIAGHETTATQNSWALWLLAMHPEAQDRLRKELQEAVAKERAEMDNLSEEERAIYDTQPVRDINSLPYLDNVVKESVRMLPSIPSTVRVALKDDVVPLSRGYKRADGKGTYNSIMIPKGHELFIPLNVIQLSKELWGEDAQDFNPSRWDNLPSSVINAKMPPGHLFAFLSGPRSCVGKQTAILETQVILAHMILNFRFDVVPGWDLVQRQQIVRRAFVEGQWKEGIRMPLIMTPLN</sequence>
<evidence type="ECO:0000256" key="1">
    <source>
        <dbReference type="ARBA" id="ARBA00010617"/>
    </source>
</evidence>
<dbReference type="InterPro" id="IPR036396">
    <property type="entry name" value="Cyt_P450_sf"/>
</dbReference>
<dbReference type="PRINTS" id="PR00463">
    <property type="entry name" value="EP450I"/>
</dbReference>
<proteinExistence type="inferred from homology"/>
<dbReference type="AlphaFoldDB" id="A8QCD3"/>
<keyword evidence="2" id="KW-0560">Oxidoreductase</keyword>
<evidence type="ECO:0000256" key="4">
    <source>
        <dbReference type="SAM" id="Phobius"/>
    </source>
</evidence>
<feature type="binding site" description="axial binding residue" evidence="3">
    <location>
        <position position="555"/>
    </location>
    <ligand>
        <name>heme</name>
        <dbReference type="ChEBI" id="CHEBI:30413"/>
    </ligand>
    <ligandPart>
        <name>Fe</name>
        <dbReference type="ChEBI" id="CHEBI:18248"/>
    </ligandPart>
</feature>
<comment type="similarity">
    <text evidence="1">Belongs to the cytochrome P450 family.</text>
</comment>
<keyword evidence="4" id="KW-0472">Membrane</keyword>
<protein>
    <recommendedName>
        <fullName evidence="7">Cytochrome P450</fullName>
    </recommendedName>
</protein>
<evidence type="ECO:0000256" key="3">
    <source>
        <dbReference type="PIRSR" id="PIRSR602401-1"/>
    </source>
</evidence>
<keyword evidence="3" id="KW-0349">Heme</keyword>
<dbReference type="EMBL" id="AAYY01000018">
    <property type="protein sequence ID" value="EDP41615.1"/>
    <property type="molecule type" value="Genomic_DNA"/>
</dbReference>
<feature type="transmembrane region" description="Helical" evidence="4">
    <location>
        <begin position="12"/>
        <end position="32"/>
    </location>
</feature>
<dbReference type="PANTHER" id="PTHR24305:SF166">
    <property type="entry name" value="CYTOCHROME P450 12A4, MITOCHONDRIAL-RELATED"/>
    <property type="match status" value="1"/>
</dbReference>
<dbReference type="VEuPathDB" id="FungiDB:MGL_3996"/>
<dbReference type="InterPro" id="IPR002401">
    <property type="entry name" value="Cyt_P450_E_grp-I"/>
</dbReference>
<dbReference type="PRINTS" id="PR00385">
    <property type="entry name" value="P450"/>
</dbReference>
<dbReference type="GO" id="GO:0004497">
    <property type="term" value="F:monooxygenase activity"/>
    <property type="evidence" value="ECO:0007669"/>
    <property type="project" value="InterPro"/>
</dbReference>
<dbReference type="InterPro" id="IPR001128">
    <property type="entry name" value="Cyt_P450"/>
</dbReference>
<dbReference type="InterPro" id="IPR050121">
    <property type="entry name" value="Cytochrome_P450_monoxygenase"/>
</dbReference>
<dbReference type="SUPFAM" id="SSF48264">
    <property type="entry name" value="Cytochrome P450"/>
    <property type="match status" value="1"/>
</dbReference>
<accession>A8QCD3</accession>
<name>A8QCD3_MALGO</name>
<evidence type="ECO:0000313" key="6">
    <source>
        <dbReference type="Proteomes" id="UP000008837"/>
    </source>
</evidence>
<evidence type="ECO:0000256" key="2">
    <source>
        <dbReference type="ARBA" id="ARBA00023002"/>
    </source>
</evidence>
<keyword evidence="6" id="KW-1185">Reference proteome</keyword>
<dbReference type="GO" id="GO:0020037">
    <property type="term" value="F:heme binding"/>
    <property type="evidence" value="ECO:0007669"/>
    <property type="project" value="InterPro"/>
</dbReference>
<reference evidence="5 6" key="1">
    <citation type="journal article" date="2007" name="Proc. Natl. Acad. Sci. U.S.A.">
        <title>Dandruff-associated Malassezia genomes reveal convergent and divergent virulence traits shared with plant and human fungal pathogens.</title>
        <authorList>
            <person name="Xu J."/>
            <person name="Saunders C.W."/>
            <person name="Hu P."/>
            <person name="Grant R.A."/>
            <person name="Boekhout T."/>
            <person name="Kuramae E.E."/>
            <person name="Kronstad J.W."/>
            <person name="Deangelis Y.M."/>
            <person name="Reeder N.L."/>
            <person name="Johnstone K.R."/>
            <person name="Leland M."/>
            <person name="Fieno A.M."/>
            <person name="Begley W.M."/>
            <person name="Sun Y."/>
            <person name="Lacey M.P."/>
            <person name="Chaudhary T."/>
            <person name="Keough T."/>
            <person name="Chu L."/>
            <person name="Sears R."/>
            <person name="Yuan B."/>
            <person name="Dawson T.L.Jr."/>
        </authorList>
    </citation>
    <scope>NUCLEOTIDE SEQUENCE [LARGE SCALE GENOMIC DNA]</scope>
    <source>
        <strain evidence="6">ATCC MYA-4612 / CBS 7966</strain>
    </source>
</reference>
<evidence type="ECO:0000313" key="5">
    <source>
        <dbReference type="EMBL" id="EDP41615.1"/>
    </source>
</evidence>
<keyword evidence="3" id="KW-0479">Metal-binding</keyword>
<dbReference type="GO" id="GO:0016705">
    <property type="term" value="F:oxidoreductase activity, acting on paired donors, with incorporation or reduction of molecular oxygen"/>
    <property type="evidence" value="ECO:0007669"/>
    <property type="project" value="InterPro"/>
</dbReference>
<comment type="cofactor">
    <cofactor evidence="3">
        <name>heme</name>
        <dbReference type="ChEBI" id="CHEBI:30413"/>
    </cofactor>
</comment>
<dbReference type="PANTHER" id="PTHR24305">
    <property type="entry name" value="CYTOCHROME P450"/>
    <property type="match status" value="1"/>
</dbReference>
<dbReference type="CDD" id="cd11069">
    <property type="entry name" value="CYP_FUM15-like"/>
    <property type="match status" value="1"/>
</dbReference>
<comment type="caution">
    <text evidence="5">The sequence shown here is derived from an EMBL/GenBank/DDBJ whole genome shotgun (WGS) entry which is preliminary data.</text>
</comment>
<organism evidence="5 6">
    <name type="scientific">Malassezia globosa (strain ATCC MYA-4612 / CBS 7966)</name>
    <name type="common">Dandruff-associated fungus</name>
    <dbReference type="NCBI Taxonomy" id="425265"/>
    <lineage>
        <taxon>Eukaryota</taxon>
        <taxon>Fungi</taxon>
        <taxon>Dikarya</taxon>
        <taxon>Basidiomycota</taxon>
        <taxon>Ustilaginomycotina</taxon>
        <taxon>Malasseziomycetes</taxon>
        <taxon>Malasseziales</taxon>
        <taxon>Malasseziaceae</taxon>
        <taxon>Malassezia</taxon>
    </lineage>
</organism>